<feature type="binding site" evidence="11">
    <location>
        <position position="228"/>
    </location>
    <ligand>
        <name>NADP(+)</name>
        <dbReference type="ChEBI" id="CHEBI:58349"/>
    </ligand>
</feature>
<accession>A0ABR7NRP2</accession>
<evidence type="ECO:0000256" key="8">
    <source>
        <dbReference type="ARBA" id="ARBA00023102"/>
    </source>
</evidence>
<comment type="caution">
    <text evidence="11">Lacks conserved residue(s) required for the propagation of feature annotation.</text>
</comment>
<comment type="pathway">
    <text evidence="1 11">One-carbon metabolism; tetrahydrofolate interconversion.</text>
</comment>
<dbReference type="PRINTS" id="PR00085">
    <property type="entry name" value="THFDHDRGNASE"/>
</dbReference>
<gene>
    <name evidence="11" type="primary">folD</name>
    <name evidence="14" type="ORF">H8708_05985</name>
</gene>
<keyword evidence="2 11" id="KW-0554">One-carbon metabolism</keyword>
<evidence type="ECO:0000256" key="9">
    <source>
        <dbReference type="ARBA" id="ARBA00023167"/>
    </source>
</evidence>
<dbReference type="SUPFAM" id="SSF53223">
    <property type="entry name" value="Aminoacid dehydrogenase-like, N-terminal domain"/>
    <property type="match status" value="1"/>
</dbReference>
<dbReference type="EMBL" id="JACRTJ010000013">
    <property type="protein sequence ID" value="MBC8598785.1"/>
    <property type="molecule type" value="Genomic_DNA"/>
</dbReference>
<comment type="function">
    <text evidence="11">Catalyzes the oxidation of 5,10-methylenetetrahydrofolate to 5,10-methenyltetrahydrofolate and then the hydrolysis of 5,10-methenyltetrahydrofolate to 10-formyltetrahydrofolate.</text>
</comment>
<keyword evidence="5 11" id="KW-0378">Hydrolase</keyword>
<keyword evidence="9 11" id="KW-0486">Methionine biosynthesis</keyword>
<feature type="domain" description="Tetrahydrofolate dehydrogenase/cyclohydrolase NAD(P)-binding" evidence="13">
    <location>
        <begin position="136"/>
        <end position="278"/>
    </location>
</feature>
<evidence type="ECO:0000259" key="12">
    <source>
        <dbReference type="Pfam" id="PF00763"/>
    </source>
</evidence>
<feature type="binding site" evidence="11">
    <location>
        <begin position="162"/>
        <end position="164"/>
    </location>
    <ligand>
        <name>NADP(+)</name>
        <dbReference type="ChEBI" id="CHEBI:58349"/>
    </ligand>
</feature>
<sequence>MLVLKGSEAAARIKKEVQEMVEGLGGHVPTAAIVRVGERPDDLSYERNVMKKIASFGMEARSFAFPESIREGEFQAEFQKINDDPSIDGILLFCPLPRHMNGRTFEELIRPEKDLDGISPVNRARIFAGEKDGFAPCTAEAVIEILKTYQIPMEGKRAVVVGRSMVVGRPLSMLFLKENATVTVCHTKTADLKAVCREADILVAAAGKAGMISGEFVKPGAVVADVGINVDENGALKGDVEWDGLEAAAAAAATPVPGGVGSVTTAVLCRHLAEAAMRKYGAEQAQN</sequence>
<dbReference type="SUPFAM" id="SSF51735">
    <property type="entry name" value="NAD(P)-binding Rossmann-fold domains"/>
    <property type="match status" value="1"/>
</dbReference>
<organism evidence="14 15">
    <name type="scientific">Enterocloster hominis</name>
    <name type="common">ex Liu et al. 2021</name>
    <dbReference type="NCBI Taxonomy" id="2763663"/>
    <lineage>
        <taxon>Bacteria</taxon>
        <taxon>Bacillati</taxon>
        <taxon>Bacillota</taxon>
        <taxon>Clostridia</taxon>
        <taxon>Lachnospirales</taxon>
        <taxon>Lachnospiraceae</taxon>
        <taxon>Enterocloster</taxon>
    </lineage>
</organism>
<evidence type="ECO:0000256" key="10">
    <source>
        <dbReference type="ARBA" id="ARBA00023268"/>
    </source>
</evidence>
<evidence type="ECO:0000256" key="6">
    <source>
        <dbReference type="ARBA" id="ARBA00022857"/>
    </source>
</evidence>
<feature type="domain" description="Tetrahydrofolate dehydrogenase/cyclohydrolase catalytic" evidence="12">
    <location>
        <begin position="4"/>
        <end position="116"/>
    </location>
</feature>
<evidence type="ECO:0000313" key="14">
    <source>
        <dbReference type="EMBL" id="MBC8598785.1"/>
    </source>
</evidence>
<dbReference type="PANTHER" id="PTHR48099:SF5">
    <property type="entry name" value="C-1-TETRAHYDROFOLATE SYNTHASE, CYTOPLASMIC"/>
    <property type="match status" value="1"/>
</dbReference>
<evidence type="ECO:0000256" key="7">
    <source>
        <dbReference type="ARBA" id="ARBA00023002"/>
    </source>
</evidence>
<dbReference type="InterPro" id="IPR036291">
    <property type="entry name" value="NAD(P)-bd_dom_sf"/>
</dbReference>
<dbReference type="HAMAP" id="MF_01576">
    <property type="entry name" value="THF_DHG_CYH"/>
    <property type="match status" value="1"/>
</dbReference>
<evidence type="ECO:0000256" key="11">
    <source>
        <dbReference type="HAMAP-Rule" id="MF_01576"/>
    </source>
</evidence>
<comment type="caution">
    <text evidence="14">The sequence shown here is derived from an EMBL/GenBank/DDBJ whole genome shotgun (WGS) entry which is preliminary data.</text>
</comment>
<dbReference type="Pfam" id="PF00763">
    <property type="entry name" value="THF_DHG_CYH"/>
    <property type="match status" value="1"/>
</dbReference>
<evidence type="ECO:0000313" key="15">
    <source>
        <dbReference type="Proteomes" id="UP000647491"/>
    </source>
</evidence>
<dbReference type="Gene3D" id="3.40.50.10860">
    <property type="entry name" value="Leucine Dehydrogenase, chain A, domain 1"/>
    <property type="match status" value="1"/>
</dbReference>
<evidence type="ECO:0000256" key="4">
    <source>
        <dbReference type="ARBA" id="ARBA00022755"/>
    </source>
</evidence>
<dbReference type="EC" id="3.5.4.9" evidence="11"/>
<evidence type="ECO:0000256" key="2">
    <source>
        <dbReference type="ARBA" id="ARBA00022563"/>
    </source>
</evidence>
<comment type="similarity">
    <text evidence="11">Belongs to the tetrahydrofolate dehydrogenase/cyclohydrolase family.</text>
</comment>
<dbReference type="EC" id="1.5.1.5" evidence="11"/>
<evidence type="ECO:0000259" key="13">
    <source>
        <dbReference type="Pfam" id="PF02882"/>
    </source>
</evidence>
<comment type="catalytic activity">
    <reaction evidence="11">
        <text>(6R)-5,10-methenyltetrahydrofolate + H2O = (6R)-10-formyltetrahydrofolate + H(+)</text>
        <dbReference type="Rhea" id="RHEA:23700"/>
        <dbReference type="ChEBI" id="CHEBI:15377"/>
        <dbReference type="ChEBI" id="CHEBI:15378"/>
        <dbReference type="ChEBI" id="CHEBI:57455"/>
        <dbReference type="ChEBI" id="CHEBI:195366"/>
        <dbReference type="EC" id="3.5.4.9"/>
    </reaction>
</comment>
<dbReference type="Pfam" id="PF02882">
    <property type="entry name" value="THF_DHG_CYH_C"/>
    <property type="match status" value="1"/>
</dbReference>
<keyword evidence="10 11" id="KW-0511">Multifunctional enzyme</keyword>
<dbReference type="Gene3D" id="3.40.50.720">
    <property type="entry name" value="NAD(P)-binding Rossmann-like Domain"/>
    <property type="match status" value="1"/>
</dbReference>
<dbReference type="CDD" id="cd01080">
    <property type="entry name" value="NAD_bind_m-THF_DH_Cyclohyd"/>
    <property type="match status" value="1"/>
</dbReference>
<dbReference type="PANTHER" id="PTHR48099">
    <property type="entry name" value="C-1-TETRAHYDROFOLATE SYNTHASE, CYTOPLASMIC-RELATED"/>
    <property type="match status" value="1"/>
</dbReference>
<proteinExistence type="inferred from homology"/>
<evidence type="ECO:0000256" key="5">
    <source>
        <dbReference type="ARBA" id="ARBA00022801"/>
    </source>
</evidence>
<comment type="catalytic activity">
    <reaction evidence="11">
        <text>(6R)-5,10-methylene-5,6,7,8-tetrahydrofolate + NADP(+) = (6R)-5,10-methenyltetrahydrofolate + NADPH</text>
        <dbReference type="Rhea" id="RHEA:22812"/>
        <dbReference type="ChEBI" id="CHEBI:15636"/>
        <dbReference type="ChEBI" id="CHEBI:57455"/>
        <dbReference type="ChEBI" id="CHEBI:57783"/>
        <dbReference type="ChEBI" id="CHEBI:58349"/>
        <dbReference type="EC" id="1.5.1.5"/>
    </reaction>
</comment>
<comment type="subunit">
    <text evidence="11">Homodimer.</text>
</comment>
<keyword evidence="4 11" id="KW-0658">Purine biosynthesis</keyword>
<keyword evidence="3 11" id="KW-0028">Amino-acid biosynthesis</keyword>
<protein>
    <recommendedName>
        <fullName evidence="11">Bifunctional protein FolD</fullName>
    </recommendedName>
    <domain>
        <recommendedName>
            <fullName evidence="11">Methylenetetrahydrofolate dehydrogenase</fullName>
            <ecNumber evidence="11">1.5.1.5</ecNumber>
        </recommendedName>
    </domain>
    <domain>
        <recommendedName>
            <fullName evidence="11">Methenyltetrahydrofolate cyclohydrolase</fullName>
            <ecNumber evidence="11">3.5.4.9</ecNumber>
        </recommendedName>
    </domain>
</protein>
<keyword evidence="15" id="KW-1185">Reference proteome</keyword>
<keyword evidence="6 11" id="KW-0521">NADP</keyword>
<dbReference type="RefSeq" id="WP_262427277.1">
    <property type="nucleotide sequence ID" value="NZ_JACRTJ010000013.1"/>
</dbReference>
<dbReference type="InterPro" id="IPR046346">
    <property type="entry name" value="Aminoacid_DH-like_N_sf"/>
</dbReference>
<dbReference type="InterPro" id="IPR000672">
    <property type="entry name" value="THF_DH/CycHdrlase"/>
</dbReference>
<keyword evidence="7 11" id="KW-0560">Oxidoreductase</keyword>
<dbReference type="InterPro" id="IPR020631">
    <property type="entry name" value="THF_DH/CycHdrlase_NAD-bd_dom"/>
</dbReference>
<evidence type="ECO:0000256" key="3">
    <source>
        <dbReference type="ARBA" id="ARBA00022605"/>
    </source>
</evidence>
<dbReference type="Proteomes" id="UP000647491">
    <property type="component" value="Unassembled WGS sequence"/>
</dbReference>
<reference evidence="14 15" key="1">
    <citation type="submission" date="2020-08" db="EMBL/GenBank/DDBJ databases">
        <title>Genome public.</title>
        <authorList>
            <person name="Liu C."/>
            <person name="Sun Q."/>
        </authorList>
    </citation>
    <scope>NUCLEOTIDE SEQUENCE [LARGE SCALE GENOMIC DNA]</scope>
    <source>
        <strain evidence="14 15">BX10</strain>
    </source>
</reference>
<evidence type="ECO:0000256" key="1">
    <source>
        <dbReference type="ARBA" id="ARBA00004777"/>
    </source>
</evidence>
<keyword evidence="8 11" id="KW-0368">Histidine biosynthesis</keyword>
<name>A0ABR7NRP2_9FIRM</name>
<dbReference type="InterPro" id="IPR020630">
    <property type="entry name" value="THF_DH/CycHdrlase_cat_dom"/>
</dbReference>